<dbReference type="RefSeq" id="WP_184747755.1">
    <property type="nucleotide sequence ID" value="NZ_JACHGJ010000006.1"/>
</dbReference>
<sequence length="305" mass="35898">MTRTLYILIAILILNNLLFSNDLQKGNKILSNASTEIPIFLFVHERTAFLHEMDDLFIRRVYYNTLKEDSLGYSHLLIDEKDYILIPGYYDFEISSLEEIELNATYEDYVQPSISLLGIQNQDNPYYEYGISEIQASSYLTETLRNGVVDYSEDHLLDLYIQGEGREQFRFWNRASIPWVEGKSDDGKGEKISLSLNKKQDYLVILNGYIDLYKRHLFKYNNRLKRIRLSSSNFRSFEYELNDTVEFTTIFFPNPTNNVEIEILDVYPGEKWNDTCISYLGAGLRYEEDAPFLVREVERFRSLTQ</sequence>
<dbReference type="NCBIfam" id="NF047619">
    <property type="entry name" value="NADase_discoid"/>
    <property type="match status" value="1"/>
</dbReference>
<dbReference type="Proteomes" id="UP000587760">
    <property type="component" value="Unassembled WGS sequence"/>
</dbReference>
<reference evidence="2 3" key="1">
    <citation type="submission" date="2020-08" db="EMBL/GenBank/DDBJ databases">
        <title>Genomic Encyclopedia of Type Strains, Phase IV (KMG-IV): sequencing the most valuable type-strain genomes for metagenomic binning, comparative biology and taxonomic classification.</title>
        <authorList>
            <person name="Goeker M."/>
        </authorList>
    </citation>
    <scope>NUCLEOTIDE SEQUENCE [LARGE SCALE GENOMIC DNA]</scope>
    <source>
        <strain evidence="2 3">DSM 2461</strain>
    </source>
</reference>
<evidence type="ECO:0000313" key="2">
    <source>
        <dbReference type="EMBL" id="MBB6481513.1"/>
    </source>
</evidence>
<proteinExistence type="predicted"/>
<dbReference type="InterPro" id="IPR057561">
    <property type="entry name" value="NADase_transloc"/>
</dbReference>
<dbReference type="Pfam" id="PF25302">
    <property type="entry name" value="NADase_transloc"/>
    <property type="match status" value="1"/>
</dbReference>
<dbReference type="AlphaFoldDB" id="A0A841RC41"/>
<organism evidence="2 3">
    <name type="scientific">Spirochaeta isovalerica</name>
    <dbReference type="NCBI Taxonomy" id="150"/>
    <lineage>
        <taxon>Bacteria</taxon>
        <taxon>Pseudomonadati</taxon>
        <taxon>Spirochaetota</taxon>
        <taxon>Spirochaetia</taxon>
        <taxon>Spirochaetales</taxon>
        <taxon>Spirochaetaceae</taxon>
        <taxon>Spirochaeta</taxon>
    </lineage>
</organism>
<feature type="domain" description="NAD glycohydrolase translocation F5/8 type C" evidence="1">
    <location>
        <begin position="175"/>
        <end position="278"/>
    </location>
</feature>
<comment type="caution">
    <text evidence="2">The sequence shown here is derived from an EMBL/GenBank/DDBJ whole genome shotgun (WGS) entry which is preliminary data.</text>
</comment>
<dbReference type="EMBL" id="JACHGJ010000006">
    <property type="protein sequence ID" value="MBB6481513.1"/>
    <property type="molecule type" value="Genomic_DNA"/>
</dbReference>
<accession>A0A841RC41</accession>
<protein>
    <recommendedName>
        <fullName evidence="1">NAD glycohydrolase translocation F5/8 type C domain-containing protein</fullName>
    </recommendedName>
</protein>
<evidence type="ECO:0000259" key="1">
    <source>
        <dbReference type="Pfam" id="PF25302"/>
    </source>
</evidence>
<evidence type="ECO:0000313" key="3">
    <source>
        <dbReference type="Proteomes" id="UP000587760"/>
    </source>
</evidence>
<gene>
    <name evidence="2" type="ORF">HNR50_003193</name>
</gene>
<keyword evidence="3" id="KW-1185">Reference proteome</keyword>
<name>A0A841RC41_9SPIO</name>